<organism evidence="1 2">
    <name type="scientific">Nematocida displodere</name>
    <dbReference type="NCBI Taxonomy" id="1805483"/>
    <lineage>
        <taxon>Eukaryota</taxon>
        <taxon>Fungi</taxon>
        <taxon>Fungi incertae sedis</taxon>
        <taxon>Microsporidia</taxon>
        <taxon>Nematocida</taxon>
    </lineage>
</organism>
<keyword evidence="2" id="KW-1185">Reference proteome</keyword>
<dbReference type="EMBL" id="LTDL01000042">
    <property type="protein sequence ID" value="OAG28878.1"/>
    <property type="molecule type" value="Genomic_DNA"/>
</dbReference>
<dbReference type="SUPFAM" id="SSF47473">
    <property type="entry name" value="EF-hand"/>
    <property type="match status" value="1"/>
</dbReference>
<dbReference type="InterPro" id="IPR011992">
    <property type="entry name" value="EF-hand-dom_pair"/>
</dbReference>
<dbReference type="RefSeq" id="XP_067543623.1">
    <property type="nucleotide sequence ID" value="XM_067688435.1"/>
</dbReference>
<dbReference type="GeneID" id="93647367"/>
<sequence length="132" mass="14749">MKKGGQLNLTAVLKEVFPMGEGALVVQDINGSFNPSTGNNLEQTILSCRQSKESFAQWVFSYIDQGRKGFITAEDIGRVRNNCGEMTGIFSEDSYVLDKEMGEKEFILLCKGSERFARSFAALQKHTRARDL</sequence>
<gene>
    <name evidence="1" type="ORF">NEDG_01017</name>
</gene>
<accession>A0A177EAR0</accession>
<reference evidence="1 2" key="1">
    <citation type="submission" date="2016-02" db="EMBL/GenBank/DDBJ databases">
        <title>Discovery of a natural microsporidian pathogen with a broad tissue tropism in Caenorhabditis elegans.</title>
        <authorList>
            <person name="Luallen R.J."/>
            <person name="Reinke A.W."/>
            <person name="Tong L."/>
            <person name="Botts M.R."/>
            <person name="Felix M.-A."/>
            <person name="Troemel E.R."/>
        </authorList>
    </citation>
    <scope>NUCLEOTIDE SEQUENCE [LARGE SCALE GENOMIC DNA]</scope>
    <source>
        <strain evidence="1 2">JUm2807</strain>
    </source>
</reference>
<name>A0A177EAR0_9MICR</name>
<dbReference type="OrthoDB" id="2192954at2759"/>
<dbReference type="AlphaFoldDB" id="A0A177EAR0"/>
<dbReference type="VEuPathDB" id="MicrosporidiaDB:NEDG_01017"/>
<proteinExistence type="predicted"/>
<evidence type="ECO:0000313" key="1">
    <source>
        <dbReference type="EMBL" id="OAG28878.1"/>
    </source>
</evidence>
<protein>
    <recommendedName>
        <fullName evidence="3">EF-hand domain-containing protein</fullName>
    </recommendedName>
</protein>
<dbReference type="Proteomes" id="UP000185944">
    <property type="component" value="Unassembled WGS sequence"/>
</dbReference>
<evidence type="ECO:0008006" key="3">
    <source>
        <dbReference type="Google" id="ProtNLM"/>
    </source>
</evidence>
<evidence type="ECO:0000313" key="2">
    <source>
        <dbReference type="Proteomes" id="UP000185944"/>
    </source>
</evidence>
<comment type="caution">
    <text evidence="1">The sequence shown here is derived from an EMBL/GenBank/DDBJ whole genome shotgun (WGS) entry which is preliminary data.</text>
</comment>